<evidence type="ECO:0000313" key="2">
    <source>
        <dbReference type="Proteomes" id="UP000243723"/>
    </source>
</evidence>
<reference evidence="1 2" key="1">
    <citation type="submission" date="2017-05" db="EMBL/GenBank/DDBJ databases">
        <title>Draft genome sequence of Elsinoe australis.</title>
        <authorList>
            <person name="Cheng Q."/>
        </authorList>
    </citation>
    <scope>NUCLEOTIDE SEQUENCE [LARGE SCALE GENOMIC DNA]</scope>
    <source>
        <strain evidence="1 2">NL1</strain>
    </source>
</reference>
<gene>
    <name evidence="1" type="ORF">B9Z65_5413</name>
</gene>
<evidence type="ECO:0000313" key="1">
    <source>
        <dbReference type="EMBL" id="PSK46445.1"/>
    </source>
</evidence>
<dbReference type="AlphaFoldDB" id="A0A2P7ZDZ7"/>
<sequence length="203" mass="22045">MALLLAPYNDSMRLGMGYNSYTQTACIDKAVLCQQRQEDEDGEPFSDSLNISYSDSIKRGTVEIAGNGNYMNEDKIKASELNAVVSVKVVNQTETIDDNCEFQGIDGVEPGKSAFNDILGNCYISGFIEGGDFTGIISMRVLDRSKTEEVKKTIRSAADYGQDEDFLVDGSFGFSGATLEALKQTETTISVSWMGGGQVKSCE</sequence>
<dbReference type="STRING" id="40998.A0A2P7ZDZ7"/>
<dbReference type="EMBL" id="NHZQ01000236">
    <property type="protein sequence ID" value="PSK46445.1"/>
    <property type="molecule type" value="Genomic_DNA"/>
</dbReference>
<name>A0A2P7ZDZ7_9PEZI</name>
<accession>A0A2P7ZDZ7</accession>
<organism evidence="1 2">
    <name type="scientific">Elsinoe australis</name>
    <dbReference type="NCBI Taxonomy" id="40998"/>
    <lineage>
        <taxon>Eukaryota</taxon>
        <taxon>Fungi</taxon>
        <taxon>Dikarya</taxon>
        <taxon>Ascomycota</taxon>
        <taxon>Pezizomycotina</taxon>
        <taxon>Dothideomycetes</taxon>
        <taxon>Dothideomycetidae</taxon>
        <taxon>Myriangiales</taxon>
        <taxon>Elsinoaceae</taxon>
        <taxon>Elsinoe</taxon>
    </lineage>
</organism>
<dbReference type="Proteomes" id="UP000243723">
    <property type="component" value="Unassembled WGS sequence"/>
</dbReference>
<proteinExistence type="predicted"/>
<dbReference type="OrthoDB" id="3231004at2759"/>
<protein>
    <submittedName>
        <fullName evidence="1">Uncharacterized protein</fullName>
    </submittedName>
</protein>
<comment type="caution">
    <text evidence="1">The sequence shown here is derived from an EMBL/GenBank/DDBJ whole genome shotgun (WGS) entry which is preliminary data.</text>
</comment>
<keyword evidence="2" id="KW-1185">Reference proteome</keyword>